<evidence type="ECO:0000313" key="2">
    <source>
        <dbReference type="EMBL" id="OXA60494.1"/>
    </source>
</evidence>
<proteinExistence type="predicted"/>
<protein>
    <submittedName>
        <fullName evidence="2">Uncharacterized protein</fullName>
    </submittedName>
</protein>
<feature type="region of interest" description="Disordered" evidence="1">
    <location>
        <begin position="1"/>
        <end position="44"/>
    </location>
</feature>
<evidence type="ECO:0000256" key="1">
    <source>
        <dbReference type="SAM" id="MobiDB-lite"/>
    </source>
</evidence>
<comment type="caution">
    <text evidence="2">The sequence shown here is derived from an EMBL/GenBank/DDBJ whole genome shotgun (WGS) entry which is preliminary data.</text>
</comment>
<dbReference type="AlphaFoldDB" id="A0A226ETW4"/>
<dbReference type="Proteomes" id="UP000198287">
    <property type="component" value="Unassembled WGS sequence"/>
</dbReference>
<organism evidence="2 3">
    <name type="scientific">Folsomia candida</name>
    <name type="common">Springtail</name>
    <dbReference type="NCBI Taxonomy" id="158441"/>
    <lineage>
        <taxon>Eukaryota</taxon>
        <taxon>Metazoa</taxon>
        <taxon>Ecdysozoa</taxon>
        <taxon>Arthropoda</taxon>
        <taxon>Hexapoda</taxon>
        <taxon>Collembola</taxon>
        <taxon>Entomobryomorpha</taxon>
        <taxon>Isotomoidea</taxon>
        <taxon>Isotomidae</taxon>
        <taxon>Proisotominae</taxon>
        <taxon>Folsomia</taxon>
    </lineage>
</organism>
<dbReference type="EMBL" id="LNIX01000002">
    <property type="protein sequence ID" value="OXA60494.1"/>
    <property type="molecule type" value="Genomic_DNA"/>
</dbReference>
<name>A0A226ETW4_FOLCA</name>
<evidence type="ECO:0000313" key="3">
    <source>
        <dbReference type="Proteomes" id="UP000198287"/>
    </source>
</evidence>
<gene>
    <name evidence="2" type="ORF">Fcan01_04304</name>
</gene>
<keyword evidence="3" id="KW-1185">Reference proteome</keyword>
<reference evidence="2 3" key="1">
    <citation type="submission" date="2015-12" db="EMBL/GenBank/DDBJ databases">
        <title>The genome of Folsomia candida.</title>
        <authorList>
            <person name="Faddeeva A."/>
            <person name="Derks M.F."/>
            <person name="Anvar Y."/>
            <person name="Smit S."/>
            <person name="Van Straalen N."/>
            <person name="Roelofs D."/>
        </authorList>
    </citation>
    <scope>NUCLEOTIDE SEQUENCE [LARGE SCALE GENOMIC DNA]</scope>
    <source>
        <strain evidence="2 3">VU population</strain>
        <tissue evidence="2">Whole body</tissue>
    </source>
</reference>
<accession>A0A226ETW4</accession>
<sequence length="285" mass="31821">MGNSKHSTVSTSVSLPDQSRPNRFITGGSNKASTRRRKSDPNDYADVQLGRLRSVDFRLGNVLIQSGSGGDMVRTDGLLLDRLWSPNTFVFSRTCEKHHQGFGFNCDISCRKENGEPDGVYVVKQMAKPKRRFIGLEDSPLDIFDVNPTFQRQVLGLVIKKVDTGEKTTVLEGVTVFSIQGVLGHIMVKEDWTNHYEIQNGDGEVFLRAARFNRISGGVEFQIYPAENDADKDQDGPISHNKLCLATLVRLEESKFILKLYAPSSPAAKGLMLSFTLLLMYLMSR</sequence>
<feature type="compositionally biased region" description="Polar residues" evidence="1">
    <location>
        <begin position="1"/>
        <end position="32"/>
    </location>
</feature>